<accession>A0A4V3EIU5</accession>
<organism evidence="1 2">
    <name type="scientific">Ilumatobacter fluminis</name>
    <dbReference type="NCBI Taxonomy" id="467091"/>
    <lineage>
        <taxon>Bacteria</taxon>
        <taxon>Bacillati</taxon>
        <taxon>Actinomycetota</taxon>
        <taxon>Acidimicrobiia</taxon>
        <taxon>Acidimicrobiales</taxon>
        <taxon>Ilumatobacteraceae</taxon>
        <taxon>Ilumatobacter</taxon>
    </lineage>
</organism>
<dbReference type="InterPro" id="IPR003462">
    <property type="entry name" value="ODC_Mu_crystall"/>
</dbReference>
<evidence type="ECO:0000313" key="2">
    <source>
        <dbReference type="Proteomes" id="UP000294558"/>
    </source>
</evidence>
<dbReference type="SUPFAM" id="SSF51735">
    <property type="entry name" value="NAD(P)-binding Rossmann-fold domains"/>
    <property type="match status" value="1"/>
</dbReference>
<reference evidence="1 2" key="1">
    <citation type="submission" date="2019-03" db="EMBL/GenBank/DDBJ databases">
        <title>Sequencing the genomes of 1000 actinobacteria strains.</title>
        <authorList>
            <person name="Klenk H.-P."/>
        </authorList>
    </citation>
    <scope>NUCLEOTIDE SEQUENCE [LARGE SCALE GENOMIC DNA]</scope>
    <source>
        <strain evidence="1 2">DSM 18936</strain>
    </source>
</reference>
<dbReference type="Proteomes" id="UP000294558">
    <property type="component" value="Unassembled WGS sequence"/>
</dbReference>
<dbReference type="Pfam" id="PF02423">
    <property type="entry name" value="OCD_Mu_crystall"/>
    <property type="match status" value="1"/>
</dbReference>
<evidence type="ECO:0000313" key="1">
    <source>
        <dbReference type="EMBL" id="TDT14878.1"/>
    </source>
</evidence>
<dbReference type="AlphaFoldDB" id="A0A4V3EIU5"/>
<sequence length="298" mass="30647">MSTVFAELGHGSAASTVRVRAEADGAMASAMAAAIPSLGVSGGKVYSTVDGRFTFVVVLFDLDGHVLCTLDGSALTEVRTAALTGIVVDRLAPEKSAVAAVLGTGREAIPHIDMLSRRSTFESIRLWGRNPAKAVDLANQCAERGIDVTAAQTSSDAVHDADVVITVTSADQPIVDDAAIASNALVCGIGATKARRCELPPDLFGRAAAVLTDSPDGARSECGDLIHAVAARTFSWDRLLGLADLLAGAAHVERARPGAPVVFESQGVAAQDIAAAALAWHAFTESDGDPTSPNKPTH</sequence>
<name>A0A4V3EIU5_9ACTN</name>
<protein>
    <submittedName>
        <fullName evidence="1">Ornithine cyclodeaminase</fullName>
    </submittedName>
</protein>
<dbReference type="InterPro" id="IPR023401">
    <property type="entry name" value="ODC_N"/>
</dbReference>
<gene>
    <name evidence="1" type="ORF">BDK89_0437</name>
</gene>
<dbReference type="GO" id="GO:0005737">
    <property type="term" value="C:cytoplasm"/>
    <property type="evidence" value="ECO:0007669"/>
    <property type="project" value="TreeGrafter"/>
</dbReference>
<dbReference type="InterPro" id="IPR036291">
    <property type="entry name" value="NAD(P)-bd_dom_sf"/>
</dbReference>
<dbReference type="EMBL" id="SOAU01000001">
    <property type="protein sequence ID" value="TDT14878.1"/>
    <property type="molecule type" value="Genomic_DNA"/>
</dbReference>
<dbReference type="PANTHER" id="PTHR13812:SF19">
    <property type="entry name" value="KETIMINE REDUCTASE MU-CRYSTALLIN"/>
    <property type="match status" value="1"/>
</dbReference>
<dbReference type="PIRSF" id="PIRSF001439">
    <property type="entry name" value="CryM"/>
    <property type="match status" value="1"/>
</dbReference>
<dbReference type="Gene3D" id="3.30.1780.10">
    <property type="entry name" value="ornithine cyclodeaminase, domain 1"/>
    <property type="match status" value="1"/>
</dbReference>
<dbReference type="Gene3D" id="3.40.50.720">
    <property type="entry name" value="NAD(P)-binding Rossmann-like Domain"/>
    <property type="match status" value="1"/>
</dbReference>
<proteinExistence type="predicted"/>
<comment type="caution">
    <text evidence="1">The sequence shown here is derived from an EMBL/GenBank/DDBJ whole genome shotgun (WGS) entry which is preliminary data.</text>
</comment>
<dbReference type="GO" id="GO:0042562">
    <property type="term" value="F:hormone binding"/>
    <property type="evidence" value="ECO:0007669"/>
    <property type="project" value="TreeGrafter"/>
</dbReference>
<keyword evidence="2" id="KW-1185">Reference proteome</keyword>
<dbReference type="PANTHER" id="PTHR13812">
    <property type="entry name" value="KETIMINE REDUCTASE MU-CRYSTALLIN"/>
    <property type="match status" value="1"/>
</dbReference>